<dbReference type="Pfam" id="PF02771">
    <property type="entry name" value="Acyl-CoA_dh_N"/>
    <property type="match status" value="1"/>
</dbReference>
<protein>
    <recommendedName>
        <fullName evidence="8">Cyclohex-1-ene-1-carbonyl-CoA dehydrogenase</fullName>
        <ecNumber evidence="7">1.3.8.10</ecNumber>
    </recommendedName>
</protein>
<comment type="similarity">
    <text evidence="2 9">Belongs to the acyl-CoA dehydrogenase family.</text>
</comment>
<evidence type="ECO:0000256" key="6">
    <source>
        <dbReference type="ARBA" id="ARBA00023002"/>
    </source>
</evidence>
<name>A0A975BPD5_9BACT</name>
<keyword evidence="6 9" id="KW-0560">Oxidoreductase</keyword>
<dbReference type="PANTHER" id="PTHR43884">
    <property type="entry name" value="ACYL-COA DEHYDROGENASE"/>
    <property type="match status" value="1"/>
</dbReference>
<dbReference type="EC" id="1.3.8.10" evidence="7"/>
<keyword evidence="4 9" id="KW-0285">Flavoprotein</keyword>
<evidence type="ECO:0000256" key="7">
    <source>
        <dbReference type="ARBA" id="ARBA00066362"/>
    </source>
</evidence>
<dbReference type="Proteomes" id="UP000663722">
    <property type="component" value="Chromosome"/>
</dbReference>
<dbReference type="InterPro" id="IPR037069">
    <property type="entry name" value="AcylCoA_DH/ox_N_sf"/>
</dbReference>
<keyword evidence="5 9" id="KW-0274">FAD</keyword>
<dbReference type="InterPro" id="IPR013786">
    <property type="entry name" value="AcylCoA_DH/ox_N"/>
</dbReference>
<comment type="cofactor">
    <cofactor evidence="1 9">
        <name>FAD</name>
        <dbReference type="ChEBI" id="CHEBI:57692"/>
    </cofactor>
</comment>
<dbReference type="FunFam" id="1.10.540.10:FF:000002">
    <property type="entry name" value="Acyl-CoA dehydrogenase FadE19"/>
    <property type="match status" value="1"/>
</dbReference>
<dbReference type="FunFam" id="1.20.140.10:FF:000004">
    <property type="entry name" value="Acyl-CoA dehydrogenase FadE25"/>
    <property type="match status" value="1"/>
</dbReference>
<dbReference type="PANTHER" id="PTHR43884:SF12">
    <property type="entry name" value="ISOVALERYL-COA DEHYDROGENASE, MITOCHONDRIAL-RELATED"/>
    <property type="match status" value="1"/>
</dbReference>
<dbReference type="GO" id="GO:0003995">
    <property type="term" value="F:acyl-CoA dehydrogenase activity"/>
    <property type="evidence" value="ECO:0007669"/>
    <property type="project" value="InterPro"/>
</dbReference>
<reference evidence="13" key="1">
    <citation type="journal article" date="2021" name="Microb. Physiol.">
        <title>Proteogenomic Insights into the Physiology of Marine, Sulfate-Reducing, Filamentous Desulfonema limicola and Desulfonema magnum.</title>
        <authorList>
            <person name="Schnaars V."/>
            <person name="Wohlbrand L."/>
            <person name="Scheve S."/>
            <person name="Hinrichs C."/>
            <person name="Reinhardt R."/>
            <person name="Rabus R."/>
        </authorList>
    </citation>
    <scope>NUCLEOTIDE SEQUENCE</scope>
    <source>
        <strain evidence="13">4be13</strain>
    </source>
</reference>
<evidence type="ECO:0000259" key="12">
    <source>
        <dbReference type="Pfam" id="PF02771"/>
    </source>
</evidence>
<keyword evidence="14" id="KW-1185">Reference proteome</keyword>
<evidence type="ECO:0000313" key="13">
    <source>
        <dbReference type="EMBL" id="QTA89419.1"/>
    </source>
</evidence>
<gene>
    <name evidence="13" type="primary">bcd</name>
    <name evidence="13" type="ORF">dnm_054720</name>
</gene>
<evidence type="ECO:0000256" key="4">
    <source>
        <dbReference type="ARBA" id="ARBA00022630"/>
    </source>
</evidence>
<dbReference type="InterPro" id="IPR046373">
    <property type="entry name" value="Acyl-CoA_Oxase/DH_mid-dom_sf"/>
</dbReference>
<dbReference type="InterPro" id="IPR006091">
    <property type="entry name" value="Acyl-CoA_Oxase/DH_mid-dom"/>
</dbReference>
<dbReference type="CDD" id="cd01158">
    <property type="entry name" value="SCAD_SBCAD"/>
    <property type="match status" value="1"/>
</dbReference>
<evidence type="ECO:0000256" key="3">
    <source>
        <dbReference type="ARBA" id="ARBA00011881"/>
    </source>
</evidence>
<evidence type="ECO:0000313" key="14">
    <source>
        <dbReference type="Proteomes" id="UP000663722"/>
    </source>
</evidence>
<dbReference type="InterPro" id="IPR009100">
    <property type="entry name" value="AcylCoA_DH/oxidase_NM_dom_sf"/>
</dbReference>
<proteinExistence type="inferred from homology"/>
<dbReference type="KEGG" id="dmm:dnm_054720"/>
<evidence type="ECO:0000256" key="1">
    <source>
        <dbReference type="ARBA" id="ARBA00001974"/>
    </source>
</evidence>
<dbReference type="Gene3D" id="2.40.110.10">
    <property type="entry name" value="Butyryl-CoA Dehydrogenase, subunit A, domain 2"/>
    <property type="match status" value="1"/>
</dbReference>
<feature type="domain" description="Acyl-CoA dehydrogenase/oxidase C-terminal" evidence="10">
    <location>
        <begin position="232"/>
        <end position="380"/>
    </location>
</feature>
<evidence type="ECO:0000259" key="11">
    <source>
        <dbReference type="Pfam" id="PF02770"/>
    </source>
</evidence>
<feature type="domain" description="Acyl-CoA oxidase/dehydrogenase middle" evidence="11">
    <location>
        <begin position="125"/>
        <end position="220"/>
    </location>
</feature>
<sequence length="387" mass="42651">MIYMFFKLTDEQLMIQTMVREFSRKVVATTAAERDRTKEFPAENFKKMGELGLMGMMVPVEYGGEGTDTISYVLALSEIAYSCASTAVVMSVHNSIVCESVNKYGNEEQKTKYLPQLTSGEFIGAFALTEPHAGSDPVSQSTTAVRDGDEYVINGTKRFITTGKNAGLVIVTAKTDEAKRHKGISAFLVEKGTPGLIVGNIEDKMGLRASDTTDLIFENCRVPAENILSKEGDGFKIAMTALDCGRIGIAAQSVGVSQAALDAAVKYAKGREQFNQKISKFQGLRWMIADMATEIEAARQLMFSAAAMKDRGENYTSQASMAKLFSSEMVNRITGKALQIHGGYGFTKDYPIERFYRDARVFTIYEGTSEIQRVVISNNIFKDKRKP</sequence>
<dbReference type="Gene3D" id="1.10.540.10">
    <property type="entry name" value="Acyl-CoA dehydrogenase/oxidase, N-terminal domain"/>
    <property type="match status" value="1"/>
</dbReference>
<dbReference type="EMBL" id="CP061800">
    <property type="protein sequence ID" value="QTA89419.1"/>
    <property type="molecule type" value="Genomic_DNA"/>
</dbReference>
<dbReference type="SUPFAM" id="SSF56645">
    <property type="entry name" value="Acyl-CoA dehydrogenase NM domain-like"/>
    <property type="match status" value="1"/>
</dbReference>
<dbReference type="InterPro" id="IPR009075">
    <property type="entry name" value="AcylCo_DH/oxidase_C"/>
</dbReference>
<evidence type="ECO:0000256" key="9">
    <source>
        <dbReference type="RuleBase" id="RU362125"/>
    </source>
</evidence>
<organism evidence="13 14">
    <name type="scientific">Desulfonema magnum</name>
    <dbReference type="NCBI Taxonomy" id="45655"/>
    <lineage>
        <taxon>Bacteria</taxon>
        <taxon>Pseudomonadati</taxon>
        <taxon>Thermodesulfobacteriota</taxon>
        <taxon>Desulfobacteria</taxon>
        <taxon>Desulfobacterales</taxon>
        <taxon>Desulfococcaceae</taxon>
        <taxon>Desulfonema</taxon>
    </lineage>
</organism>
<dbReference type="InterPro" id="IPR006089">
    <property type="entry name" value="Acyl-CoA_DH_CS"/>
</dbReference>
<evidence type="ECO:0000256" key="8">
    <source>
        <dbReference type="ARBA" id="ARBA00072305"/>
    </source>
</evidence>
<dbReference type="PIRSF" id="PIRSF016578">
    <property type="entry name" value="HsaA"/>
    <property type="match status" value="1"/>
</dbReference>
<dbReference type="PROSITE" id="PS00072">
    <property type="entry name" value="ACYL_COA_DH_1"/>
    <property type="match status" value="1"/>
</dbReference>
<dbReference type="FunFam" id="2.40.110.10:FF:000001">
    <property type="entry name" value="Acyl-CoA dehydrogenase, mitochondrial"/>
    <property type="match status" value="1"/>
</dbReference>
<dbReference type="AlphaFoldDB" id="A0A975BPD5"/>
<dbReference type="Pfam" id="PF02770">
    <property type="entry name" value="Acyl-CoA_dh_M"/>
    <property type="match status" value="1"/>
</dbReference>
<feature type="domain" description="Acyl-CoA dehydrogenase/oxidase N-terminal" evidence="12">
    <location>
        <begin position="9"/>
        <end position="121"/>
    </location>
</feature>
<evidence type="ECO:0000256" key="2">
    <source>
        <dbReference type="ARBA" id="ARBA00009347"/>
    </source>
</evidence>
<dbReference type="SUPFAM" id="SSF47203">
    <property type="entry name" value="Acyl-CoA dehydrogenase C-terminal domain-like"/>
    <property type="match status" value="1"/>
</dbReference>
<dbReference type="Pfam" id="PF00441">
    <property type="entry name" value="Acyl-CoA_dh_1"/>
    <property type="match status" value="1"/>
</dbReference>
<accession>A0A975BPD5</accession>
<comment type="subunit">
    <text evidence="3">Homotetramer.</text>
</comment>
<dbReference type="Gene3D" id="1.20.140.10">
    <property type="entry name" value="Butyryl-CoA Dehydrogenase, subunit A, domain 3"/>
    <property type="match status" value="1"/>
</dbReference>
<dbReference type="InterPro" id="IPR036250">
    <property type="entry name" value="AcylCo_DH-like_C"/>
</dbReference>
<evidence type="ECO:0000256" key="5">
    <source>
        <dbReference type="ARBA" id="ARBA00022827"/>
    </source>
</evidence>
<evidence type="ECO:0000259" key="10">
    <source>
        <dbReference type="Pfam" id="PF00441"/>
    </source>
</evidence>
<dbReference type="GO" id="GO:0050660">
    <property type="term" value="F:flavin adenine dinucleotide binding"/>
    <property type="evidence" value="ECO:0007669"/>
    <property type="project" value="InterPro"/>
</dbReference>
<dbReference type="PROSITE" id="PS00073">
    <property type="entry name" value="ACYL_COA_DH_2"/>
    <property type="match status" value="1"/>
</dbReference>